<evidence type="ECO:0000313" key="20">
    <source>
        <dbReference type="EMBL" id="CAI9787916.1"/>
    </source>
</evidence>
<dbReference type="NCBIfam" id="TIGR02130">
    <property type="entry name" value="dapB_plant"/>
    <property type="match status" value="1"/>
</dbReference>
<reference evidence="20" key="1">
    <citation type="submission" date="2023-05" db="EMBL/GenBank/DDBJ databases">
        <authorList>
            <person name="Huff M."/>
        </authorList>
    </citation>
    <scope>NUCLEOTIDE SEQUENCE</scope>
</reference>
<keyword evidence="6" id="KW-0521">NADP</keyword>
<dbReference type="InterPro" id="IPR036128">
    <property type="entry name" value="Plus3-like_sf"/>
</dbReference>
<dbReference type="InterPro" id="IPR036291">
    <property type="entry name" value="NAD(P)-bd_dom_sf"/>
</dbReference>
<comment type="pathway">
    <text evidence="12">Amino-acid biosynthesis; L-lysine biosynthesis via DAP pathway; (S)-tetrahydrodipicolinate from L-aspartate: step 4/4.</text>
</comment>
<comment type="function">
    <text evidence="16">Catalyzes the conversion of 4-hydroxy-tetrahydrodipicolinate (HTPA) to tetrahydrodipicolinate.</text>
</comment>
<evidence type="ECO:0000256" key="3">
    <source>
        <dbReference type="ARBA" id="ARBA00022528"/>
    </source>
</evidence>
<evidence type="ECO:0000256" key="6">
    <source>
        <dbReference type="ARBA" id="ARBA00022857"/>
    </source>
</evidence>
<evidence type="ECO:0000256" key="1">
    <source>
        <dbReference type="ARBA" id="ARBA00004229"/>
    </source>
</evidence>
<dbReference type="InterPro" id="IPR011859">
    <property type="entry name" value="Dihydrodipicolinate_Rdtase_pln"/>
</dbReference>
<keyword evidence="3" id="KW-0150">Chloroplast</keyword>
<evidence type="ECO:0000256" key="12">
    <source>
        <dbReference type="ARBA" id="ARBA00037922"/>
    </source>
</evidence>
<evidence type="ECO:0000256" key="16">
    <source>
        <dbReference type="ARBA" id="ARBA00057936"/>
    </source>
</evidence>
<dbReference type="InterPro" id="IPR004343">
    <property type="entry name" value="Plus-3_dom"/>
</dbReference>
<keyword evidence="8" id="KW-0809">Transit peptide</keyword>
<keyword evidence="10" id="KW-0520">NAD</keyword>
<keyword evidence="7" id="KW-0220">Diaminopimelate biosynthesis</keyword>
<dbReference type="FunFam" id="3.40.50.720:FF:000264">
    <property type="entry name" value="4-hydroxy-tetrahydrodipicolinate reductase 2 chloroplastic"/>
    <property type="match status" value="1"/>
</dbReference>
<evidence type="ECO:0000256" key="11">
    <source>
        <dbReference type="ARBA" id="ARBA00023154"/>
    </source>
</evidence>
<keyword evidence="17" id="KW-0175">Coiled coil</keyword>
<feature type="compositionally biased region" description="Basic and acidic residues" evidence="18">
    <location>
        <begin position="488"/>
        <end position="500"/>
    </location>
</feature>
<feature type="coiled-coil region" evidence="17">
    <location>
        <begin position="727"/>
        <end position="766"/>
    </location>
</feature>
<dbReference type="Pfam" id="PF03126">
    <property type="entry name" value="Plus-3"/>
    <property type="match status" value="1"/>
</dbReference>
<dbReference type="EC" id="1.17.1.8" evidence="13"/>
<comment type="catalytic activity">
    <reaction evidence="15">
        <text>(S)-2,3,4,5-tetrahydrodipicolinate + NAD(+) + H2O = (2S,4S)-4-hydroxy-2,3,4,5-tetrahydrodipicolinate + NADH + H(+)</text>
        <dbReference type="Rhea" id="RHEA:35323"/>
        <dbReference type="ChEBI" id="CHEBI:15377"/>
        <dbReference type="ChEBI" id="CHEBI:15378"/>
        <dbReference type="ChEBI" id="CHEBI:16845"/>
        <dbReference type="ChEBI" id="CHEBI:57540"/>
        <dbReference type="ChEBI" id="CHEBI:57945"/>
        <dbReference type="ChEBI" id="CHEBI:67139"/>
        <dbReference type="EC" id="1.17.1.8"/>
    </reaction>
</comment>
<dbReference type="GO" id="GO:0003677">
    <property type="term" value="F:DNA binding"/>
    <property type="evidence" value="ECO:0007669"/>
    <property type="project" value="InterPro"/>
</dbReference>
<feature type="region of interest" description="Disordered" evidence="18">
    <location>
        <begin position="455"/>
        <end position="562"/>
    </location>
</feature>
<evidence type="ECO:0000256" key="15">
    <source>
        <dbReference type="ARBA" id="ARBA00049396"/>
    </source>
</evidence>
<dbReference type="Gene3D" id="3.40.50.720">
    <property type="entry name" value="NAD(P)-binding Rossmann-like Domain"/>
    <property type="match status" value="1"/>
</dbReference>
<dbReference type="InterPro" id="IPR023940">
    <property type="entry name" value="DHDPR_bac"/>
</dbReference>
<keyword evidence="5" id="KW-0934">Plastid</keyword>
<dbReference type="PROSITE" id="PS51360">
    <property type="entry name" value="PLUS3"/>
    <property type="match status" value="1"/>
</dbReference>
<dbReference type="InterPro" id="IPR000846">
    <property type="entry name" value="DapB_N"/>
</dbReference>
<evidence type="ECO:0000256" key="9">
    <source>
        <dbReference type="ARBA" id="ARBA00023002"/>
    </source>
</evidence>
<dbReference type="PANTHER" id="PTHR20836">
    <property type="entry name" value="DIHYDRODIPICOLINATE REDUCTASE"/>
    <property type="match status" value="1"/>
</dbReference>
<dbReference type="CDD" id="cd02274">
    <property type="entry name" value="DHDPR_N"/>
    <property type="match status" value="1"/>
</dbReference>
<feature type="region of interest" description="Disordered" evidence="18">
    <location>
        <begin position="370"/>
        <end position="436"/>
    </location>
</feature>
<sequence length="952" mass="105535">MALMAKLPMNAALATQQHKSMLIPWSCERSSGSNVSINVSKRRKFLVAMERTPVQSTSQNIGLPIMVNGCTGKMGRAVLEAAISAGLHPIPVALGGPLDSGKIVDVGGKEIEIHGTSQREDILSSVLTEYPNLIVVDYTVPAAVNENAALYCKVGVPFVMGTTGGDRELLYKTVADSNVYAVISPQMGKQVVAFLAAMEIMAEQFPGAFSGYHLQVMESHQASKLDISGTAKAVIACFRKLGVSFDLDQVQLIRDPKLQIEMVGVPEEHISGHAFHIYHLTSPDGTVSFEFQHNVCGRSIYAEGTVDAILFLAKKVQSKADKRIYDMIDVLREVSSQSLRIGTRGNGRFREIAPGGSWEDNCNWEEPPFFSTIEKTTKRKPSGAQVPLKKRLDPTERDNDRSSREDADEDDDYDQERDSDDDSVGSDLYKDEDDREKLSKLTELEREMILEARATKRSDRDLTEKFKKMKGQDRKGSHPTPPTRSLRSKAERAGALDELVKRRRDARGGSGGRYSPVKRRSFTTATLNSPSRSGSGSHSDEEDSTGDGGMADSDDEKTSESKTLSFEDIKEITIRRSKLAKWFMEPFFDELIVGCFVRVGIGKSRTGPIYRLCMVRNVDASDPDRQYKLDNKTTYKYLNVVWGNESSAARWQMAMISDSPPLKEEFDQWVREVERNDGHMPSRQEVLEKRDAIQKTNTFVYSAATVKQMLQEKKSATWRPLNVAAEKDRLRRELEVAKMRDDEAEVERIKARLQELEASRQTQGKDSKAVRLAEMNKRNRVENFKNASEKKPVNTSLKAGEAGYDPFSRRWTRSRNYYLSNSVGEAAAGEINGDASAVLEVANSNGGVKVLAEAGMAATAAALEAAADAGKLVDTRAPVDQGTESNLLHNFELPISLAVLQKFGGPQGAQAGFMARKQRMEATVGCKVPENDGRRHTLTLTVSDYKRRRGLL</sequence>
<evidence type="ECO:0000256" key="17">
    <source>
        <dbReference type="SAM" id="Coils"/>
    </source>
</evidence>
<comment type="catalytic activity">
    <reaction evidence="14">
        <text>(S)-2,3,4,5-tetrahydrodipicolinate + NADP(+) + H2O = (2S,4S)-4-hydroxy-2,3,4,5-tetrahydrodipicolinate + NADPH + H(+)</text>
        <dbReference type="Rhea" id="RHEA:35331"/>
        <dbReference type="ChEBI" id="CHEBI:15377"/>
        <dbReference type="ChEBI" id="CHEBI:15378"/>
        <dbReference type="ChEBI" id="CHEBI:16845"/>
        <dbReference type="ChEBI" id="CHEBI:57783"/>
        <dbReference type="ChEBI" id="CHEBI:58349"/>
        <dbReference type="ChEBI" id="CHEBI:67139"/>
        <dbReference type="EC" id="1.17.1.8"/>
    </reaction>
</comment>
<dbReference type="FunFam" id="3.90.70.200:FF:000003">
    <property type="entry name" value="RNA polymerase-associated protein RTF1"/>
    <property type="match status" value="1"/>
</dbReference>
<dbReference type="FunFam" id="3.30.360.10:FF:000037">
    <property type="entry name" value="4-hydroxy-tetrahydrodipicolinate reductase 2, chloroplastic"/>
    <property type="match status" value="1"/>
</dbReference>
<dbReference type="InterPro" id="IPR022663">
    <property type="entry name" value="DapB_C"/>
</dbReference>
<feature type="compositionally biased region" description="Basic and acidic residues" evidence="18">
    <location>
        <begin position="455"/>
        <end position="476"/>
    </location>
</feature>
<feature type="domain" description="Plus3" evidence="19">
    <location>
        <begin position="563"/>
        <end position="698"/>
    </location>
</feature>
<comment type="similarity">
    <text evidence="2">Belongs to the DapB family.</text>
</comment>
<evidence type="ECO:0000256" key="10">
    <source>
        <dbReference type="ARBA" id="ARBA00023027"/>
    </source>
</evidence>
<dbReference type="GO" id="GO:0009570">
    <property type="term" value="C:chloroplast stroma"/>
    <property type="evidence" value="ECO:0007669"/>
    <property type="project" value="TreeGrafter"/>
</dbReference>
<evidence type="ECO:0000313" key="21">
    <source>
        <dbReference type="Proteomes" id="UP000834106"/>
    </source>
</evidence>
<comment type="subcellular location">
    <subcellularLocation>
        <location evidence="1">Plastid</location>
        <location evidence="1">Chloroplast</location>
    </subcellularLocation>
</comment>
<evidence type="ECO:0000256" key="7">
    <source>
        <dbReference type="ARBA" id="ARBA00022915"/>
    </source>
</evidence>
<dbReference type="SUPFAM" id="SSF51735">
    <property type="entry name" value="NAD(P)-binding Rossmann-fold domains"/>
    <property type="match status" value="1"/>
</dbReference>
<evidence type="ECO:0000256" key="14">
    <source>
        <dbReference type="ARBA" id="ARBA00049080"/>
    </source>
</evidence>
<dbReference type="GO" id="GO:0019877">
    <property type="term" value="P:diaminopimelate biosynthetic process"/>
    <property type="evidence" value="ECO:0007669"/>
    <property type="project" value="UniProtKB-KW"/>
</dbReference>
<keyword evidence="11" id="KW-0457">Lysine biosynthesis</keyword>
<protein>
    <recommendedName>
        <fullName evidence="13">4-hydroxy-tetrahydrodipicolinate reductase</fullName>
        <ecNumber evidence="13">1.17.1.8</ecNumber>
    </recommendedName>
</protein>
<dbReference type="Pfam" id="PF01113">
    <property type="entry name" value="DapB_N"/>
    <property type="match status" value="1"/>
</dbReference>
<dbReference type="GO" id="GO:0008839">
    <property type="term" value="F:4-hydroxy-tetrahydrodipicolinate reductase"/>
    <property type="evidence" value="ECO:0007669"/>
    <property type="project" value="UniProtKB-EC"/>
</dbReference>
<dbReference type="SMART" id="SM00719">
    <property type="entry name" value="Plus3"/>
    <property type="match status" value="1"/>
</dbReference>
<name>A0AAD2EH49_9LAMI</name>
<dbReference type="SUPFAM" id="SSF159042">
    <property type="entry name" value="Plus3-like"/>
    <property type="match status" value="1"/>
</dbReference>
<evidence type="ECO:0000256" key="5">
    <source>
        <dbReference type="ARBA" id="ARBA00022640"/>
    </source>
</evidence>
<evidence type="ECO:0000256" key="13">
    <source>
        <dbReference type="ARBA" id="ARBA00038983"/>
    </source>
</evidence>
<dbReference type="Gene3D" id="3.90.70.200">
    <property type="entry name" value="Plus-3 domain"/>
    <property type="match status" value="1"/>
</dbReference>
<evidence type="ECO:0000259" key="19">
    <source>
        <dbReference type="PROSITE" id="PS51360"/>
    </source>
</evidence>
<dbReference type="PANTHER" id="PTHR20836:SF0">
    <property type="entry name" value="4-HYDROXY-TETRAHYDRODIPICOLINATE REDUCTASE 1, CHLOROPLASTIC-RELATED"/>
    <property type="match status" value="1"/>
</dbReference>
<dbReference type="Pfam" id="PF05173">
    <property type="entry name" value="DapB_C"/>
    <property type="match status" value="1"/>
</dbReference>
<dbReference type="EMBL" id="OU503058">
    <property type="protein sequence ID" value="CAI9787916.1"/>
    <property type="molecule type" value="Genomic_DNA"/>
</dbReference>
<evidence type="ECO:0000256" key="4">
    <source>
        <dbReference type="ARBA" id="ARBA00022605"/>
    </source>
</evidence>
<keyword evidence="21" id="KW-1185">Reference proteome</keyword>
<dbReference type="AlphaFoldDB" id="A0AAD2EH49"/>
<feature type="compositionally biased region" description="Basic and acidic residues" evidence="18">
    <location>
        <begin position="390"/>
        <end position="405"/>
    </location>
</feature>
<evidence type="ECO:0000256" key="2">
    <source>
        <dbReference type="ARBA" id="ARBA00006642"/>
    </source>
</evidence>
<dbReference type="Proteomes" id="UP000834106">
    <property type="component" value="Chromosome 23"/>
</dbReference>
<evidence type="ECO:0000256" key="18">
    <source>
        <dbReference type="SAM" id="MobiDB-lite"/>
    </source>
</evidence>
<keyword evidence="9" id="KW-0560">Oxidoreductase</keyword>
<evidence type="ECO:0000256" key="8">
    <source>
        <dbReference type="ARBA" id="ARBA00022946"/>
    </source>
</evidence>
<proteinExistence type="inferred from homology"/>
<dbReference type="GO" id="GO:0070402">
    <property type="term" value="F:NADPH binding"/>
    <property type="evidence" value="ECO:0007669"/>
    <property type="project" value="InterPro"/>
</dbReference>
<keyword evidence="4" id="KW-0028">Amino-acid biosynthesis</keyword>
<feature type="compositionally biased region" description="Acidic residues" evidence="18">
    <location>
        <begin position="406"/>
        <end position="434"/>
    </location>
</feature>
<gene>
    <name evidence="20" type="ORF">FPE_LOCUS35346</name>
</gene>
<organism evidence="20 21">
    <name type="scientific">Fraxinus pennsylvanica</name>
    <dbReference type="NCBI Taxonomy" id="56036"/>
    <lineage>
        <taxon>Eukaryota</taxon>
        <taxon>Viridiplantae</taxon>
        <taxon>Streptophyta</taxon>
        <taxon>Embryophyta</taxon>
        <taxon>Tracheophyta</taxon>
        <taxon>Spermatophyta</taxon>
        <taxon>Magnoliopsida</taxon>
        <taxon>eudicotyledons</taxon>
        <taxon>Gunneridae</taxon>
        <taxon>Pentapetalae</taxon>
        <taxon>asterids</taxon>
        <taxon>lamiids</taxon>
        <taxon>Lamiales</taxon>
        <taxon>Oleaceae</taxon>
        <taxon>Oleeae</taxon>
        <taxon>Fraxinus</taxon>
    </lineage>
</organism>
<dbReference type="GO" id="GO:0009089">
    <property type="term" value="P:lysine biosynthetic process via diaminopimelate"/>
    <property type="evidence" value="ECO:0007669"/>
    <property type="project" value="InterPro"/>
</dbReference>
<accession>A0AAD2EH49</accession>